<proteinExistence type="predicted"/>
<sequence length="55" mass="6774">MNFLLISQIRVKNIQYHILVKFLECMEYLNIQIQWIISLFFKKYIVKNVVRSIQI</sequence>
<protein>
    <submittedName>
        <fullName evidence="1">Uncharacterized protein</fullName>
    </submittedName>
</protein>
<dbReference type="EMBL" id="AUPC02000504">
    <property type="protein sequence ID" value="POG58701.1"/>
    <property type="molecule type" value="Genomic_DNA"/>
</dbReference>
<evidence type="ECO:0000313" key="2">
    <source>
        <dbReference type="Proteomes" id="UP000018888"/>
    </source>
</evidence>
<gene>
    <name evidence="1" type="ORF">GLOIN_2v1728458</name>
</gene>
<name>A0A2P4NZY4_RHIID</name>
<keyword evidence="2" id="KW-1185">Reference proteome</keyword>
<organism evidence="1 2">
    <name type="scientific">Rhizophagus irregularis (strain DAOM 181602 / DAOM 197198 / MUCL 43194)</name>
    <name type="common">Arbuscular mycorrhizal fungus</name>
    <name type="synonym">Glomus intraradices</name>
    <dbReference type="NCBI Taxonomy" id="747089"/>
    <lineage>
        <taxon>Eukaryota</taxon>
        <taxon>Fungi</taxon>
        <taxon>Fungi incertae sedis</taxon>
        <taxon>Mucoromycota</taxon>
        <taxon>Glomeromycotina</taxon>
        <taxon>Glomeromycetes</taxon>
        <taxon>Glomerales</taxon>
        <taxon>Glomeraceae</taxon>
        <taxon>Rhizophagus</taxon>
    </lineage>
</organism>
<comment type="caution">
    <text evidence="1">The sequence shown here is derived from an EMBL/GenBank/DDBJ whole genome shotgun (WGS) entry which is preliminary data.</text>
</comment>
<reference evidence="1 2" key="1">
    <citation type="journal article" date="2013" name="Proc. Natl. Acad. Sci. U.S.A.">
        <title>Genome of an arbuscular mycorrhizal fungus provides insight into the oldest plant symbiosis.</title>
        <authorList>
            <person name="Tisserant E."/>
            <person name="Malbreil M."/>
            <person name="Kuo A."/>
            <person name="Kohler A."/>
            <person name="Symeonidi A."/>
            <person name="Balestrini R."/>
            <person name="Charron P."/>
            <person name="Duensing N."/>
            <person name="Frei Dit Frey N."/>
            <person name="Gianinazzi-Pearson V."/>
            <person name="Gilbert L.B."/>
            <person name="Handa Y."/>
            <person name="Herr J.R."/>
            <person name="Hijri M."/>
            <person name="Koul R."/>
            <person name="Kawaguchi M."/>
            <person name="Krajinski F."/>
            <person name="Lammers P.J."/>
            <person name="Masclaux F.G."/>
            <person name="Murat C."/>
            <person name="Morin E."/>
            <person name="Ndikumana S."/>
            <person name="Pagni M."/>
            <person name="Petitpierre D."/>
            <person name="Requena N."/>
            <person name="Rosikiewicz P."/>
            <person name="Riley R."/>
            <person name="Saito K."/>
            <person name="San Clemente H."/>
            <person name="Shapiro H."/>
            <person name="van Tuinen D."/>
            <person name="Becard G."/>
            <person name="Bonfante P."/>
            <person name="Paszkowski U."/>
            <person name="Shachar-Hill Y.Y."/>
            <person name="Tuskan G.A."/>
            <person name="Young P.W."/>
            <person name="Sanders I.R."/>
            <person name="Henrissat B."/>
            <person name="Rensing S.A."/>
            <person name="Grigoriev I.V."/>
            <person name="Corradi N."/>
            <person name="Roux C."/>
            <person name="Martin F."/>
        </authorList>
    </citation>
    <scope>NUCLEOTIDE SEQUENCE [LARGE SCALE GENOMIC DNA]</scope>
    <source>
        <strain evidence="1 2">DAOM 197198</strain>
    </source>
</reference>
<reference evidence="1 2" key="2">
    <citation type="journal article" date="2018" name="New Phytol.">
        <title>High intraspecific genome diversity in the model arbuscular mycorrhizal symbiont Rhizophagus irregularis.</title>
        <authorList>
            <person name="Chen E.C.H."/>
            <person name="Morin E."/>
            <person name="Beaudet D."/>
            <person name="Noel J."/>
            <person name="Yildirir G."/>
            <person name="Ndikumana S."/>
            <person name="Charron P."/>
            <person name="St-Onge C."/>
            <person name="Giorgi J."/>
            <person name="Kruger M."/>
            <person name="Marton T."/>
            <person name="Ropars J."/>
            <person name="Grigoriev I.V."/>
            <person name="Hainaut M."/>
            <person name="Henrissat B."/>
            <person name="Roux C."/>
            <person name="Martin F."/>
            <person name="Corradi N."/>
        </authorList>
    </citation>
    <scope>NUCLEOTIDE SEQUENCE [LARGE SCALE GENOMIC DNA]</scope>
    <source>
        <strain evidence="1 2">DAOM 197198</strain>
    </source>
</reference>
<dbReference type="Proteomes" id="UP000018888">
    <property type="component" value="Unassembled WGS sequence"/>
</dbReference>
<accession>A0A2P4NZY4</accession>
<evidence type="ECO:0000313" key="1">
    <source>
        <dbReference type="EMBL" id="POG58701.1"/>
    </source>
</evidence>
<dbReference type="AlphaFoldDB" id="A0A2P4NZY4"/>